<sequence length="645" mass="72871">MMNILFLLFLSIYHVVADNRCAYDLAREKLLQDDASLRFSSSIKLTKEEEVVNNYLHTLKQNEVDTRYSSKQKYQFLSAHNYYEVRDQIPQSKVFQVLRKMPKGGHLHLHAGAAFDYRAIINYIRSDDYLWNHLYILYCDGVAVSTSYFPSDTDANSHAYCTGKPKTSNCKWKHGNTHTTDEIYRLVTIGPEDLPYQGYEAAQMWDIFHYKFGLGAGLTCFEPVFKMRIRNTIENMISDGVSFAEFRDFPGYIYNFDYTHSNNDSCGRNRIGGVNELLHLKSITDEYKKIHPTFVGISYIMAAGRSSIVGSYLKSIDLFKQLRGHPELKNIVNGFDLVGQEDAGKSLNQLYPSLQGQQVDYYFHSGETEQPGDIEAPNLLSHGYDEATEYNLFDAYLFSSKRLGHAVSLIRHPALMEKIRAKGMCVETCPISNQILAYIPDLRSHPAVTYMAAGLKVVISSDDPGLMTYNNMTFDTYASYMSWGTNLADLKMFMMNSIECASMSQDMKDNAKRVSLTAWDGFIKNTLVEACNADVDTLKKQSLHCSSIKGLFTSRSCFKLNQTSFVDVSVPVEVPIKFCSSITCQYQSLDNIQNIKTVGKVLSPCQIQCPVPISWTSANVSKLNLFVDDKPLCAGDGCPSITFVQ</sequence>
<keyword evidence="2" id="KW-0479">Metal-binding</keyword>
<dbReference type="Pfam" id="PF00962">
    <property type="entry name" value="A_deaminase"/>
    <property type="match status" value="1"/>
</dbReference>
<name>A0AAW2YQ46_9EUKA</name>
<dbReference type="GO" id="GO:0046872">
    <property type="term" value="F:metal ion binding"/>
    <property type="evidence" value="ECO:0007669"/>
    <property type="project" value="UniProtKB-KW"/>
</dbReference>
<comment type="caution">
    <text evidence="7">The sequence shown here is derived from an EMBL/GenBank/DDBJ whole genome shotgun (WGS) entry which is preliminary data.</text>
</comment>
<dbReference type="InterPro" id="IPR013659">
    <property type="entry name" value="A_deaminase_N"/>
</dbReference>
<dbReference type="AlphaFoldDB" id="A0AAW2YQ46"/>
<evidence type="ECO:0000313" key="8">
    <source>
        <dbReference type="Proteomes" id="UP001431209"/>
    </source>
</evidence>
<evidence type="ECO:0000256" key="1">
    <source>
        <dbReference type="ARBA" id="ARBA00001947"/>
    </source>
</evidence>
<dbReference type="Gene3D" id="3.20.20.140">
    <property type="entry name" value="Metal-dependent hydrolases"/>
    <property type="match status" value="1"/>
</dbReference>
<dbReference type="SUPFAM" id="SSF51556">
    <property type="entry name" value="Metallo-dependent hydrolases"/>
    <property type="match status" value="1"/>
</dbReference>
<proteinExistence type="predicted"/>
<evidence type="ECO:0000259" key="6">
    <source>
        <dbReference type="Pfam" id="PF08451"/>
    </source>
</evidence>
<evidence type="ECO:0000313" key="7">
    <source>
        <dbReference type="EMBL" id="KAL0479462.1"/>
    </source>
</evidence>
<dbReference type="EMBL" id="JAOPGA020000562">
    <property type="protein sequence ID" value="KAL0479462.1"/>
    <property type="molecule type" value="Genomic_DNA"/>
</dbReference>
<evidence type="ECO:0000256" key="3">
    <source>
        <dbReference type="ARBA" id="ARBA00022801"/>
    </source>
</evidence>
<dbReference type="InterPro" id="IPR001365">
    <property type="entry name" value="A_deaminase_dom"/>
</dbReference>
<reference evidence="7 8" key="1">
    <citation type="submission" date="2024-03" db="EMBL/GenBank/DDBJ databases">
        <title>The Acrasis kona genome and developmental transcriptomes reveal deep origins of eukaryotic multicellular pathways.</title>
        <authorList>
            <person name="Sheikh S."/>
            <person name="Fu C.-J."/>
            <person name="Brown M.W."/>
            <person name="Baldauf S.L."/>
        </authorList>
    </citation>
    <scope>NUCLEOTIDE SEQUENCE [LARGE SCALE GENOMIC DNA]</scope>
    <source>
        <strain evidence="7 8">ATCC MYA-3509</strain>
    </source>
</reference>
<feature type="domain" description="Adenosine/AMP deaminase N-terminal" evidence="6">
    <location>
        <begin position="19"/>
        <end position="98"/>
    </location>
</feature>
<dbReference type="InterPro" id="IPR006330">
    <property type="entry name" value="Ado/ade_deaminase"/>
</dbReference>
<organism evidence="7 8">
    <name type="scientific">Acrasis kona</name>
    <dbReference type="NCBI Taxonomy" id="1008807"/>
    <lineage>
        <taxon>Eukaryota</taxon>
        <taxon>Discoba</taxon>
        <taxon>Heterolobosea</taxon>
        <taxon>Tetramitia</taxon>
        <taxon>Eutetramitia</taxon>
        <taxon>Acrasidae</taxon>
        <taxon>Acrasis</taxon>
    </lineage>
</organism>
<dbReference type="Proteomes" id="UP001431209">
    <property type="component" value="Unassembled WGS sequence"/>
</dbReference>
<dbReference type="InterPro" id="IPR032466">
    <property type="entry name" value="Metal_Hydrolase"/>
</dbReference>
<keyword evidence="3" id="KW-0378">Hydrolase</keyword>
<keyword evidence="8" id="KW-1185">Reference proteome</keyword>
<evidence type="ECO:0000256" key="2">
    <source>
        <dbReference type="ARBA" id="ARBA00022723"/>
    </source>
</evidence>
<dbReference type="GO" id="GO:0006154">
    <property type="term" value="P:adenosine catabolic process"/>
    <property type="evidence" value="ECO:0007669"/>
    <property type="project" value="TreeGrafter"/>
</dbReference>
<feature type="chain" id="PRO_5043397032" evidence="4">
    <location>
        <begin position="18"/>
        <end position="645"/>
    </location>
</feature>
<dbReference type="GO" id="GO:0004000">
    <property type="term" value="F:adenosine deaminase activity"/>
    <property type="evidence" value="ECO:0007669"/>
    <property type="project" value="TreeGrafter"/>
</dbReference>
<feature type="signal peptide" evidence="4">
    <location>
        <begin position="1"/>
        <end position="17"/>
    </location>
</feature>
<evidence type="ECO:0000259" key="5">
    <source>
        <dbReference type="Pfam" id="PF00962"/>
    </source>
</evidence>
<keyword evidence="4" id="KW-0732">Signal</keyword>
<feature type="domain" description="Adenosine deaminase" evidence="5">
    <location>
        <begin position="399"/>
        <end position="509"/>
    </location>
</feature>
<dbReference type="PANTHER" id="PTHR11409:SF39">
    <property type="entry name" value="ADENOSINE DEAMINASE 2"/>
    <property type="match status" value="1"/>
</dbReference>
<evidence type="ECO:0000256" key="4">
    <source>
        <dbReference type="SAM" id="SignalP"/>
    </source>
</evidence>
<dbReference type="PANTHER" id="PTHR11409">
    <property type="entry name" value="ADENOSINE DEAMINASE"/>
    <property type="match status" value="1"/>
</dbReference>
<protein>
    <submittedName>
        <fullName evidence="7">Adenosine deaminase</fullName>
    </submittedName>
</protein>
<dbReference type="GO" id="GO:0046103">
    <property type="term" value="P:inosine biosynthetic process"/>
    <property type="evidence" value="ECO:0007669"/>
    <property type="project" value="TreeGrafter"/>
</dbReference>
<dbReference type="GO" id="GO:0005615">
    <property type="term" value="C:extracellular space"/>
    <property type="evidence" value="ECO:0007669"/>
    <property type="project" value="InterPro"/>
</dbReference>
<dbReference type="Pfam" id="PF08451">
    <property type="entry name" value="A_deaminase_N"/>
    <property type="match status" value="1"/>
</dbReference>
<accession>A0AAW2YQ46</accession>
<gene>
    <name evidence="7" type="ORF">AKO1_007640</name>
</gene>
<comment type="cofactor">
    <cofactor evidence="1">
        <name>Zn(2+)</name>
        <dbReference type="ChEBI" id="CHEBI:29105"/>
    </cofactor>
</comment>